<organism evidence="1 2">
    <name type="scientific">Vaccinium darrowii</name>
    <dbReference type="NCBI Taxonomy" id="229202"/>
    <lineage>
        <taxon>Eukaryota</taxon>
        <taxon>Viridiplantae</taxon>
        <taxon>Streptophyta</taxon>
        <taxon>Embryophyta</taxon>
        <taxon>Tracheophyta</taxon>
        <taxon>Spermatophyta</taxon>
        <taxon>Magnoliopsida</taxon>
        <taxon>eudicotyledons</taxon>
        <taxon>Gunneridae</taxon>
        <taxon>Pentapetalae</taxon>
        <taxon>asterids</taxon>
        <taxon>Ericales</taxon>
        <taxon>Ericaceae</taxon>
        <taxon>Vaccinioideae</taxon>
        <taxon>Vaccinieae</taxon>
        <taxon>Vaccinium</taxon>
    </lineage>
</organism>
<accession>A0ACB7YJR6</accession>
<sequence length="148" mass="15840">MSRVVAENISPARDSAPFFHRRQAMELSAPSAAVASPTLGQLLKKVGDVRKEVTGDETPVHRVLEMGGDDAGGEPRSLPFVLSFSNLTYSVKVSRKMSLSHRQTPVPVAGENIFSKTKVLLNEISGEARDGEILAVLGASGFGEIHID</sequence>
<evidence type="ECO:0000313" key="1">
    <source>
        <dbReference type="EMBL" id="KAH7853621.1"/>
    </source>
</evidence>
<name>A0ACB7YJR6_9ERIC</name>
<dbReference type="EMBL" id="CM037161">
    <property type="protein sequence ID" value="KAH7853621.1"/>
    <property type="molecule type" value="Genomic_DNA"/>
</dbReference>
<comment type="caution">
    <text evidence="1">The sequence shown here is derived from an EMBL/GenBank/DDBJ whole genome shotgun (WGS) entry which is preliminary data.</text>
</comment>
<evidence type="ECO:0000313" key="2">
    <source>
        <dbReference type="Proteomes" id="UP000828048"/>
    </source>
</evidence>
<reference evidence="1 2" key="1">
    <citation type="journal article" date="2021" name="Hortic Res">
        <title>High-quality reference genome and annotation aids understanding of berry development for evergreen blueberry (Vaccinium darrowii).</title>
        <authorList>
            <person name="Yu J."/>
            <person name="Hulse-Kemp A.M."/>
            <person name="Babiker E."/>
            <person name="Staton M."/>
        </authorList>
    </citation>
    <scope>NUCLEOTIDE SEQUENCE [LARGE SCALE GENOMIC DNA]</scope>
    <source>
        <strain evidence="2">cv. NJ 8807/NJ 8810</strain>
        <tissue evidence="1">Young leaf</tissue>
    </source>
</reference>
<protein>
    <submittedName>
        <fullName evidence="1">Uncharacterized protein</fullName>
    </submittedName>
</protein>
<keyword evidence="2" id="KW-1185">Reference proteome</keyword>
<dbReference type="Proteomes" id="UP000828048">
    <property type="component" value="Chromosome 11"/>
</dbReference>
<proteinExistence type="predicted"/>
<gene>
    <name evidence="1" type="ORF">Vadar_004794</name>
</gene>